<evidence type="ECO:0000256" key="7">
    <source>
        <dbReference type="SAM" id="Phobius"/>
    </source>
</evidence>
<dbReference type="STRING" id="1121400.SAMN02746065_109132"/>
<dbReference type="InterPro" id="IPR017871">
    <property type="entry name" value="ABC_transporter-like_CS"/>
</dbReference>
<reference evidence="10 11" key="1">
    <citation type="submission" date="2017-04" db="EMBL/GenBank/DDBJ databases">
        <authorList>
            <person name="Afonso C.L."/>
            <person name="Miller P.J."/>
            <person name="Scott M.A."/>
            <person name="Spackman E."/>
            <person name="Goraichik I."/>
            <person name="Dimitrov K.M."/>
            <person name="Suarez D.L."/>
            <person name="Swayne D.E."/>
        </authorList>
    </citation>
    <scope>NUCLEOTIDE SEQUENCE [LARGE SCALE GENOMIC DNA]</scope>
    <source>
        <strain evidence="10 11">DSM 3385</strain>
    </source>
</reference>
<dbReference type="GO" id="GO:0005524">
    <property type="term" value="F:ATP binding"/>
    <property type="evidence" value="ECO:0007669"/>
    <property type="project" value="UniProtKB-KW"/>
</dbReference>
<keyword evidence="2 7" id="KW-0812">Transmembrane</keyword>
<gene>
    <name evidence="10" type="ORF">SAMN02746065_109132</name>
</gene>
<dbReference type="InterPro" id="IPR003439">
    <property type="entry name" value="ABC_transporter-like_ATP-bd"/>
</dbReference>
<proteinExistence type="predicted"/>
<evidence type="ECO:0000256" key="2">
    <source>
        <dbReference type="ARBA" id="ARBA00022692"/>
    </source>
</evidence>
<dbReference type="PROSITE" id="PS50929">
    <property type="entry name" value="ABC_TM1F"/>
    <property type="match status" value="1"/>
</dbReference>
<dbReference type="NCBIfam" id="TIGR01842">
    <property type="entry name" value="type_I_sec_PrtD"/>
    <property type="match status" value="1"/>
</dbReference>
<evidence type="ECO:0000313" key="10">
    <source>
        <dbReference type="EMBL" id="SMC76412.1"/>
    </source>
</evidence>
<feature type="transmembrane region" description="Helical" evidence="7">
    <location>
        <begin position="146"/>
        <end position="168"/>
    </location>
</feature>
<dbReference type="GO" id="GO:0030256">
    <property type="term" value="C:type I protein secretion system complex"/>
    <property type="evidence" value="ECO:0007669"/>
    <property type="project" value="InterPro"/>
</dbReference>
<keyword evidence="11" id="KW-1185">Reference proteome</keyword>
<dbReference type="SUPFAM" id="SSF52540">
    <property type="entry name" value="P-loop containing nucleoside triphosphate hydrolases"/>
    <property type="match status" value="1"/>
</dbReference>
<evidence type="ECO:0000256" key="5">
    <source>
        <dbReference type="ARBA" id="ARBA00022989"/>
    </source>
</evidence>
<evidence type="ECO:0000256" key="4">
    <source>
        <dbReference type="ARBA" id="ARBA00022840"/>
    </source>
</evidence>
<feature type="transmembrane region" description="Helical" evidence="7">
    <location>
        <begin position="12"/>
        <end position="32"/>
    </location>
</feature>
<dbReference type="AlphaFoldDB" id="A0A1W2BUY3"/>
<evidence type="ECO:0000256" key="6">
    <source>
        <dbReference type="ARBA" id="ARBA00023136"/>
    </source>
</evidence>
<dbReference type="InterPro" id="IPR010128">
    <property type="entry name" value="ATPase_T1SS_PrtD-like"/>
</dbReference>
<dbReference type="Pfam" id="PF00005">
    <property type="entry name" value="ABC_tran"/>
    <property type="match status" value="1"/>
</dbReference>
<dbReference type="PANTHER" id="PTHR24221:SF248">
    <property type="entry name" value="ABC TRANSPORTER TRANSMEMBRANE REGION"/>
    <property type="match status" value="1"/>
</dbReference>
<protein>
    <submittedName>
        <fullName evidence="10">ATP-binding cassette, subfamily C, EexD</fullName>
    </submittedName>
</protein>
<dbReference type="RefSeq" id="WP_084069008.1">
    <property type="nucleotide sequence ID" value="NZ_FWXY01000009.1"/>
</dbReference>
<organism evidence="10 11">
    <name type="scientific">Desulfocicer vacuolatum DSM 3385</name>
    <dbReference type="NCBI Taxonomy" id="1121400"/>
    <lineage>
        <taxon>Bacteria</taxon>
        <taxon>Pseudomonadati</taxon>
        <taxon>Thermodesulfobacteriota</taxon>
        <taxon>Desulfobacteria</taxon>
        <taxon>Desulfobacterales</taxon>
        <taxon>Desulfobacteraceae</taxon>
        <taxon>Desulfocicer</taxon>
    </lineage>
</organism>
<dbReference type="Gene3D" id="3.40.50.300">
    <property type="entry name" value="P-loop containing nucleotide triphosphate hydrolases"/>
    <property type="match status" value="1"/>
</dbReference>
<feature type="domain" description="ABC transporter" evidence="8">
    <location>
        <begin position="321"/>
        <end position="548"/>
    </location>
</feature>
<dbReference type="PANTHER" id="PTHR24221">
    <property type="entry name" value="ATP-BINDING CASSETTE SUB-FAMILY B"/>
    <property type="match status" value="1"/>
</dbReference>
<evidence type="ECO:0000313" key="11">
    <source>
        <dbReference type="Proteomes" id="UP000192418"/>
    </source>
</evidence>
<evidence type="ECO:0000259" key="9">
    <source>
        <dbReference type="PROSITE" id="PS50929"/>
    </source>
</evidence>
<dbReference type="SUPFAM" id="SSF90123">
    <property type="entry name" value="ABC transporter transmembrane region"/>
    <property type="match status" value="1"/>
</dbReference>
<dbReference type="Gene3D" id="1.20.1560.10">
    <property type="entry name" value="ABC transporter type 1, transmembrane domain"/>
    <property type="match status" value="1"/>
</dbReference>
<dbReference type="GO" id="GO:0005886">
    <property type="term" value="C:plasma membrane"/>
    <property type="evidence" value="ECO:0007669"/>
    <property type="project" value="UniProtKB-SubCell"/>
</dbReference>
<feature type="transmembrane region" description="Helical" evidence="7">
    <location>
        <begin position="44"/>
        <end position="66"/>
    </location>
</feature>
<comment type="subcellular location">
    <subcellularLocation>
        <location evidence="1">Cell membrane</location>
        <topology evidence="1">Multi-pass membrane protein</topology>
    </subcellularLocation>
</comment>
<accession>A0A1W2BUY3</accession>
<keyword evidence="6 7" id="KW-0472">Membrane</keyword>
<name>A0A1W2BUY3_9BACT</name>
<dbReference type="InterPro" id="IPR027417">
    <property type="entry name" value="P-loop_NTPase"/>
</dbReference>
<dbReference type="GO" id="GO:0016887">
    <property type="term" value="F:ATP hydrolysis activity"/>
    <property type="evidence" value="ECO:0007669"/>
    <property type="project" value="InterPro"/>
</dbReference>
<sequence length="548" mass="60481">MATYLRQCLSYFFSAGFFSLFANTLYLTFPLYMMAIYDRVLSSASFSTLFVITGGALLALVTLGILELLRSRILVRLGVKLDSLIGRKVLDRMLKNASRPGTPTYQLGLMDMNVIRHYFAGNAIFAFFDVPWIPIYLGVIYLMHPILGYTAAGGAFVIFILGVIQHFLSHSDLEKSRLLGALEREWLGKCFRNAELLKAMGMVSNTARYWNRINDMEMDIQEKSGKKGQFVTALSMSFRVFMQVAIYCVGALLFIKNQVNMGSIIAASIVMGRALAPVQQGIGAWQQTATARLSYRRLDRLLKESQEIEERRMMDKFNGRLDVDAVTLKIADESIIENLSFSLEPGESLGLVGHNGAGKTSLCRMLLGTWNPTHGKILLDGQAVDTIDSESLGPFIGYLPQDVELFTGTVSENIARMGPIDSSAVIQASKMADAHREILRFSHGYETDIGEAGLSLSGGQRQRVGLARALYGTPSLVILDEPNSNLDDAGEMALLNALKRLKDQGTTVIMITHKMSLLSGVDKVLTLQKGSPPEFGSRDDFFKKALAD</sequence>
<dbReference type="GO" id="GO:0030253">
    <property type="term" value="P:protein secretion by the type I secretion system"/>
    <property type="evidence" value="ECO:0007669"/>
    <property type="project" value="InterPro"/>
</dbReference>
<dbReference type="EMBL" id="FWXY01000009">
    <property type="protein sequence ID" value="SMC76412.1"/>
    <property type="molecule type" value="Genomic_DNA"/>
</dbReference>
<dbReference type="InterPro" id="IPR003593">
    <property type="entry name" value="AAA+_ATPase"/>
</dbReference>
<feature type="transmembrane region" description="Helical" evidence="7">
    <location>
        <begin position="230"/>
        <end position="255"/>
    </location>
</feature>
<feature type="transmembrane region" description="Helical" evidence="7">
    <location>
        <begin position="119"/>
        <end position="140"/>
    </location>
</feature>
<keyword evidence="5 7" id="KW-1133">Transmembrane helix</keyword>
<dbReference type="Proteomes" id="UP000192418">
    <property type="component" value="Unassembled WGS sequence"/>
</dbReference>
<dbReference type="OrthoDB" id="9772049at2"/>
<dbReference type="InterPro" id="IPR039421">
    <property type="entry name" value="Type_1_exporter"/>
</dbReference>
<dbReference type="InterPro" id="IPR036640">
    <property type="entry name" value="ABC1_TM_sf"/>
</dbReference>
<feature type="domain" description="ABC transmembrane type-1" evidence="9">
    <location>
        <begin position="15"/>
        <end position="290"/>
    </location>
</feature>
<evidence type="ECO:0000259" key="8">
    <source>
        <dbReference type="PROSITE" id="PS50893"/>
    </source>
</evidence>
<dbReference type="GO" id="GO:0140359">
    <property type="term" value="F:ABC-type transporter activity"/>
    <property type="evidence" value="ECO:0007669"/>
    <property type="project" value="InterPro"/>
</dbReference>
<keyword evidence="4 10" id="KW-0067">ATP-binding</keyword>
<dbReference type="PROSITE" id="PS00211">
    <property type="entry name" value="ABC_TRANSPORTER_1"/>
    <property type="match status" value="1"/>
</dbReference>
<dbReference type="GO" id="GO:0034040">
    <property type="term" value="F:ATPase-coupled lipid transmembrane transporter activity"/>
    <property type="evidence" value="ECO:0007669"/>
    <property type="project" value="TreeGrafter"/>
</dbReference>
<keyword evidence="3" id="KW-0547">Nucleotide-binding</keyword>
<evidence type="ECO:0000256" key="3">
    <source>
        <dbReference type="ARBA" id="ARBA00022741"/>
    </source>
</evidence>
<dbReference type="PROSITE" id="PS50893">
    <property type="entry name" value="ABC_TRANSPORTER_2"/>
    <property type="match status" value="1"/>
</dbReference>
<evidence type="ECO:0000256" key="1">
    <source>
        <dbReference type="ARBA" id="ARBA00004651"/>
    </source>
</evidence>
<dbReference type="SMART" id="SM00382">
    <property type="entry name" value="AAA"/>
    <property type="match status" value="1"/>
</dbReference>
<dbReference type="InterPro" id="IPR011527">
    <property type="entry name" value="ABC1_TM_dom"/>
</dbReference>